<sequence>MNFERSRRWGRWVLAGALLGALAGGLPLDAGLIAIRARGPIRPDGRMAEPDWDRAPAATGFKESWPEFGLDSALPTYVKVLYDDNYLYVGARMDRGAGNGPARRLHRRDQDSQTDWFSVYIDSRRDRRTAFGFMVNAAGVQRDAIFTGDSSSADASWDAVWESGVRVDDRGWTAVLKIPLSALRMANGSERQVWGINFSRTAHGSVRETSYWDLPPRGENAFASRFPDLEGIEGVRPRLRREWIPFLSLQRKASTANVYDDRGWKGNTGLDAHLGLSPSASLDLAVRPDFAQVEVDQAVLNLSTVETLFPEKRPFFLEGMELFQVPGTRLFYSRRIGRSLASPDLEDGQTLLEGPATAEIAGAAKFTSKLDNGLSFGALAAGVENARGTVREADGSTHGLALAPFTSYAAFRGFQRLDEVGSGVGVFASRVREADPAGRSAFVGEADGALKSRDRSTVFEWSLAGSRAGVHGEEASGSKAYVRVNRRWASGWQMEFNADNTTKAFNPNDLGYLSRADQQRGYFSLVRQWDTTLGRTRNWQLGADVWYGRDQAGRAFSQGTSAWARMDLTTFWSFWGSTWTNLPLEDDRELRTWSDPVKKYLRRPRSNGVNLGFDTPGNRPWYVRISADRSWYPGGPTTTTSWSQSIKLGESFEVNTDTSWVQAEGEQRYLETQGTIPVVGLRRMSQFNETVRVAYAFNPRLSVQVLSQWLLANWNFRDTQAYVDDETLAPAAPAGDTAFSDRLWNENLIVRWEFKAGSTLFFVYTHGVATDALVNDRGSLSPRSDISVLGRLPSDDVFLVKLSWLFR</sequence>
<organism evidence="2 3">
    <name type="scientific">Mesoterricola sediminis</name>
    <dbReference type="NCBI Taxonomy" id="2927980"/>
    <lineage>
        <taxon>Bacteria</taxon>
        <taxon>Pseudomonadati</taxon>
        <taxon>Acidobacteriota</taxon>
        <taxon>Holophagae</taxon>
        <taxon>Holophagales</taxon>
        <taxon>Holophagaceae</taxon>
        <taxon>Mesoterricola</taxon>
    </lineage>
</organism>
<dbReference type="EMBL" id="AP027081">
    <property type="protein sequence ID" value="BDU75523.1"/>
    <property type="molecule type" value="Genomic_DNA"/>
</dbReference>
<dbReference type="Pfam" id="PF19313">
    <property type="entry name" value="DUF5916"/>
    <property type="match status" value="1"/>
</dbReference>
<dbReference type="KEGG" id="msea:METESE_04810"/>
<accession>A0AA48H3W6</accession>
<proteinExistence type="predicted"/>
<protein>
    <recommendedName>
        <fullName evidence="1">DUF5916 domain-containing protein</fullName>
    </recommendedName>
</protein>
<gene>
    <name evidence="2" type="ORF">METESE_04810</name>
</gene>
<dbReference type="RefSeq" id="WP_243335528.1">
    <property type="nucleotide sequence ID" value="NZ_AP027081.1"/>
</dbReference>
<name>A0AA48H3W6_9BACT</name>
<dbReference type="AlphaFoldDB" id="A0AA48H3W6"/>
<evidence type="ECO:0000259" key="1">
    <source>
        <dbReference type="Pfam" id="PF19313"/>
    </source>
</evidence>
<dbReference type="Gene3D" id="2.60.40.1190">
    <property type="match status" value="1"/>
</dbReference>
<reference evidence="2" key="1">
    <citation type="journal article" date="2023" name="Int. J. Syst. Evol. Microbiol.">
        <title>Mesoterricola silvestris gen. nov., sp. nov., Mesoterricola sediminis sp. nov., Geothrix oryzae sp. nov., Geothrix edaphica sp. nov., Geothrix rubra sp. nov., and Geothrix limicola sp. nov., six novel members of Acidobacteriota isolated from soils.</title>
        <authorList>
            <person name="Itoh H."/>
            <person name="Sugisawa Y."/>
            <person name="Mise K."/>
            <person name="Xu Z."/>
            <person name="Kuniyasu M."/>
            <person name="Ushijima N."/>
            <person name="Kawano K."/>
            <person name="Kobayashi E."/>
            <person name="Shiratori Y."/>
            <person name="Masuda Y."/>
            <person name="Senoo K."/>
        </authorList>
    </citation>
    <scope>NUCLEOTIDE SEQUENCE</scope>
    <source>
        <strain evidence="2">W786</strain>
    </source>
</reference>
<dbReference type="Proteomes" id="UP001228113">
    <property type="component" value="Chromosome"/>
</dbReference>
<feature type="domain" description="DUF5916" evidence="1">
    <location>
        <begin position="238"/>
        <end position="769"/>
    </location>
</feature>
<dbReference type="SUPFAM" id="SSF49344">
    <property type="entry name" value="CBD9-like"/>
    <property type="match status" value="1"/>
</dbReference>
<dbReference type="CDD" id="cd09618">
    <property type="entry name" value="CBM9_like_2"/>
    <property type="match status" value="1"/>
</dbReference>
<dbReference type="InterPro" id="IPR045670">
    <property type="entry name" value="DUF5916"/>
</dbReference>
<evidence type="ECO:0000313" key="3">
    <source>
        <dbReference type="Proteomes" id="UP001228113"/>
    </source>
</evidence>
<evidence type="ECO:0000313" key="2">
    <source>
        <dbReference type="EMBL" id="BDU75523.1"/>
    </source>
</evidence>
<keyword evidence="3" id="KW-1185">Reference proteome</keyword>